<dbReference type="Gene3D" id="1.20.5.50">
    <property type="match status" value="2"/>
</dbReference>
<dbReference type="GO" id="GO:0030674">
    <property type="term" value="F:protein-macromolecule adaptor activity"/>
    <property type="evidence" value="ECO:0007669"/>
    <property type="project" value="TreeGrafter"/>
</dbReference>
<feature type="non-terminal residue" evidence="14">
    <location>
        <position position="489"/>
    </location>
</feature>
<dbReference type="EMBL" id="JAAWVO010027999">
    <property type="protein sequence ID" value="MBN3316207.1"/>
    <property type="molecule type" value="Genomic_DNA"/>
</dbReference>
<dbReference type="Proteomes" id="UP000736164">
    <property type="component" value="Unassembled WGS sequence"/>
</dbReference>
<dbReference type="NCBIfam" id="NF040941">
    <property type="entry name" value="GGGWT_bact"/>
    <property type="match status" value="1"/>
</dbReference>
<evidence type="ECO:0000256" key="5">
    <source>
        <dbReference type="ARBA" id="ARBA00023054"/>
    </source>
</evidence>
<evidence type="ECO:0000256" key="11">
    <source>
        <dbReference type="SAM" id="MobiDB-lite"/>
    </source>
</evidence>
<dbReference type="InterPro" id="IPR036056">
    <property type="entry name" value="Fibrinogen-like_C"/>
</dbReference>
<dbReference type="GO" id="GO:0034116">
    <property type="term" value="P:positive regulation of heterotypic cell-cell adhesion"/>
    <property type="evidence" value="ECO:0007669"/>
    <property type="project" value="TreeGrafter"/>
</dbReference>
<evidence type="ECO:0000256" key="2">
    <source>
        <dbReference type="ARBA" id="ARBA00016534"/>
    </source>
</evidence>
<dbReference type="InterPro" id="IPR037579">
    <property type="entry name" value="FIB_ANG-like"/>
</dbReference>
<comment type="caution">
    <text evidence="14">The sequence shown here is derived from an EMBL/GenBank/DDBJ whole genome shotgun (WGS) entry which is preliminary data.</text>
</comment>
<keyword evidence="12" id="KW-0732">Signal</keyword>
<keyword evidence="15" id="KW-1185">Reference proteome</keyword>
<keyword evidence="5 10" id="KW-0175">Coiled coil</keyword>
<dbReference type="GO" id="GO:0070527">
    <property type="term" value="P:platelet aggregation"/>
    <property type="evidence" value="ECO:0007669"/>
    <property type="project" value="TreeGrafter"/>
</dbReference>
<proteinExistence type="predicted"/>
<evidence type="ECO:0000256" key="9">
    <source>
        <dbReference type="ARBA" id="ARBA00025974"/>
    </source>
</evidence>
<name>A0A8J7TA02_ATRSP</name>
<dbReference type="GO" id="GO:0005577">
    <property type="term" value="C:fibrinogen complex"/>
    <property type="evidence" value="ECO:0007669"/>
    <property type="project" value="InterPro"/>
</dbReference>
<dbReference type="SMART" id="SM01212">
    <property type="entry name" value="Fib_alpha"/>
    <property type="match status" value="1"/>
</dbReference>
<dbReference type="InterPro" id="IPR020837">
    <property type="entry name" value="Fibrinogen_CS"/>
</dbReference>
<comment type="subunit">
    <text evidence="9">Heterohexamer; disulfide linked. Contains 2 sets of 3 non-identical chains (alpha, beta and gamma). The 2 heterotrimers are in head to head conformation with the N-termini in a small central domain.</text>
</comment>
<evidence type="ECO:0000256" key="10">
    <source>
        <dbReference type="SAM" id="Coils"/>
    </source>
</evidence>
<keyword evidence="8" id="KW-0325">Glycoprotein</keyword>
<dbReference type="GO" id="GO:0005201">
    <property type="term" value="F:extracellular matrix structural constituent"/>
    <property type="evidence" value="ECO:0007669"/>
    <property type="project" value="TreeGrafter"/>
</dbReference>
<dbReference type="GO" id="GO:0051258">
    <property type="term" value="P:protein polymerization"/>
    <property type="evidence" value="ECO:0007669"/>
    <property type="project" value="InterPro"/>
</dbReference>
<dbReference type="InterPro" id="IPR012290">
    <property type="entry name" value="Fibrinogen_a/b/g_coil_dom"/>
</dbReference>
<keyword evidence="7" id="KW-1015">Disulfide bond</keyword>
<evidence type="ECO:0000256" key="8">
    <source>
        <dbReference type="ARBA" id="ARBA00023180"/>
    </source>
</evidence>
<dbReference type="CDD" id="cd00087">
    <property type="entry name" value="FReD"/>
    <property type="match status" value="1"/>
</dbReference>
<keyword evidence="6" id="KW-0094">Blood coagulation</keyword>
<feature type="region of interest" description="Disordered" evidence="11">
    <location>
        <begin position="27"/>
        <end position="96"/>
    </location>
</feature>
<protein>
    <recommendedName>
        <fullName evidence="2">Fibrinogen beta chain</fullName>
    </recommendedName>
</protein>
<comment type="subcellular location">
    <subcellularLocation>
        <location evidence="1">Secreted</location>
    </subcellularLocation>
</comment>
<organism evidence="14 15">
    <name type="scientific">Atractosteus spatula</name>
    <name type="common">Alligator gar</name>
    <name type="synonym">Lepisosteus spatula</name>
    <dbReference type="NCBI Taxonomy" id="7917"/>
    <lineage>
        <taxon>Eukaryota</taxon>
        <taxon>Metazoa</taxon>
        <taxon>Chordata</taxon>
        <taxon>Craniata</taxon>
        <taxon>Vertebrata</taxon>
        <taxon>Euteleostomi</taxon>
        <taxon>Actinopterygii</taxon>
        <taxon>Neopterygii</taxon>
        <taxon>Holostei</taxon>
        <taxon>Semionotiformes</taxon>
        <taxon>Lepisosteidae</taxon>
        <taxon>Atractosteus</taxon>
    </lineage>
</organism>
<dbReference type="SMART" id="SM00186">
    <property type="entry name" value="FBG"/>
    <property type="match status" value="1"/>
</dbReference>
<feature type="non-terminal residue" evidence="14">
    <location>
        <position position="1"/>
    </location>
</feature>
<dbReference type="InterPro" id="IPR002181">
    <property type="entry name" value="Fibrinogen_a/b/g_C_dom"/>
</dbReference>
<dbReference type="PROSITE" id="PS00514">
    <property type="entry name" value="FIBRINOGEN_C_1"/>
    <property type="match status" value="1"/>
</dbReference>
<sequence length="489" mass="54939">MKTSITNMKVLLLVLLCVSAMCSSDYDEDDQGQEATGKVVDARGHRPLNRGERQPVMQPAPPPLSGTSYRARPTVLPSRSGQQKEKEVQPDEGGCTHASEEMGVLCPNGCELKANLLKQERNVKTTVAQLKSDVLILSQSSNQIHTYVQGLSNALRERQRVADDNTNVVGEYTSDLEQQHVYIKQSVDTIVPSSVRILRGVLDNLRNKIQKLETAIISQKQKCEKPCTVSCKIPVVSGKECEDIFRKGGDTSEMYLIQPDSFFQPYKVYCDMTTLSGGWTLIQNRQDGSVDFGRRWDDYRSGFGNIALDNGKGFCNSPGEYWLGNERISQLTKMGPTELLIEMKDWRGNTVSAQYLQFTVQNEASNYIMAVANYKGTAGNSLLEGAPQLYGENRTMTIHNGMMFSTYDRDNDRWAPGDQGKQCSREDGGGWWYNRCHSSNPNGRYYWGGEYSKTMAKHGTDDGIVWMNWKGSWYSLKEVSMKIRPYFSG</sequence>
<evidence type="ECO:0000259" key="13">
    <source>
        <dbReference type="PROSITE" id="PS51406"/>
    </source>
</evidence>
<evidence type="ECO:0000256" key="7">
    <source>
        <dbReference type="ARBA" id="ARBA00023157"/>
    </source>
</evidence>
<evidence type="ECO:0000256" key="6">
    <source>
        <dbReference type="ARBA" id="ARBA00023084"/>
    </source>
</evidence>
<evidence type="ECO:0000256" key="4">
    <source>
        <dbReference type="ARBA" id="ARBA00022696"/>
    </source>
</evidence>
<feature type="compositionally biased region" description="Basic and acidic residues" evidence="11">
    <location>
        <begin position="40"/>
        <end position="53"/>
    </location>
</feature>
<dbReference type="Gene3D" id="3.90.215.10">
    <property type="entry name" value="Gamma Fibrinogen, chain A, domain 1"/>
    <property type="match status" value="1"/>
</dbReference>
<dbReference type="AlphaFoldDB" id="A0A8J7TA02"/>
<dbReference type="PROSITE" id="PS51406">
    <property type="entry name" value="FIBRINOGEN_C_2"/>
    <property type="match status" value="1"/>
</dbReference>
<dbReference type="PANTHER" id="PTHR47221">
    <property type="entry name" value="FIBRINOGEN ALPHA CHAIN"/>
    <property type="match status" value="1"/>
</dbReference>
<accession>A0A8J7TA02</accession>
<evidence type="ECO:0000313" key="15">
    <source>
        <dbReference type="Proteomes" id="UP000736164"/>
    </source>
</evidence>
<dbReference type="FunFam" id="1.20.5.50:FF:000002">
    <property type="entry name" value="Fibrinogen beta chain"/>
    <property type="match status" value="1"/>
</dbReference>
<dbReference type="GO" id="GO:0005102">
    <property type="term" value="F:signaling receptor binding"/>
    <property type="evidence" value="ECO:0007669"/>
    <property type="project" value="InterPro"/>
</dbReference>
<dbReference type="Pfam" id="PF08702">
    <property type="entry name" value="Fib_alpha"/>
    <property type="match status" value="1"/>
</dbReference>
<dbReference type="PANTHER" id="PTHR47221:SF5">
    <property type="entry name" value="FIBRINOGEN C-TERMINAL DOMAIN-CONTAINING PROTEIN"/>
    <property type="match status" value="1"/>
</dbReference>
<feature type="chain" id="PRO_5035151539" description="Fibrinogen beta chain" evidence="12">
    <location>
        <begin position="25"/>
        <end position="489"/>
    </location>
</feature>
<feature type="domain" description="Fibrinogen C-terminal" evidence="13">
    <location>
        <begin position="232"/>
        <end position="487"/>
    </location>
</feature>
<feature type="signal peptide" evidence="12">
    <location>
        <begin position="1"/>
        <end position="24"/>
    </location>
</feature>
<dbReference type="GO" id="GO:0072377">
    <property type="term" value="P:blood coagulation, common pathway"/>
    <property type="evidence" value="ECO:0007669"/>
    <property type="project" value="TreeGrafter"/>
</dbReference>
<gene>
    <name evidence="14" type="primary">Fgb</name>
    <name evidence="14" type="ORF">GTO95_0014449</name>
</gene>
<dbReference type="Pfam" id="PF00147">
    <property type="entry name" value="Fibrinogen_C"/>
    <property type="match status" value="1"/>
</dbReference>
<feature type="coiled-coil region" evidence="10">
    <location>
        <begin position="195"/>
        <end position="222"/>
    </location>
</feature>
<dbReference type="SUPFAM" id="SSF58010">
    <property type="entry name" value="Fibrinogen coiled-coil and central regions"/>
    <property type="match status" value="1"/>
</dbReference>
<keyword evidence="3" id="KW-0964">Secreted</keyword>
<dbReference type="GO" id="GO:0042730">
    <property type="term" value="P:fibrinolysis"/>
    <property type="evidence" value="ECO:0007669"/>
    <property type="project" value="TreeGrafter"/>
</dbReference>
<reference evidence="14" key="1">
    <citation type="journal article" date="2021" name="Cell">
        <title>Tracing the genetic footprints of vertebrate landing in non-teleost ray-finned fishes.</title>
        <authorList>
            <person name="Bi X."/>
            <person name="Wang K."/>
            <person name="Yang L."/>
            <person name="Pan H."/>
            <person name="Jiang H."/>
            <person name="Wei Q."/>
            <person name="Fang M."/>
            <person name="Yu H."/>
            <person name="Zhu C."/>
            <person name="Cai Y."/>
            <person name="He Y."/>
            <person name="Gan X."/>
            <person name="Zeng H."/>
            <person name="Yu D."/>
            <person name="Zhu Y."/>
            <person name="Jiang H."/>
            <person name="Qiu Q."/>
            <person name="Yang H."/>
            <person name="Zhang Y.E."/>
            <person name="Wang W."/>
            <person name="Zhu M."/>
            <person name="He S."/>
            <person name="Zhang G."/>
        </authorList>
    </citation>
    <scope>NUCLEOTIDE SEQUENCE</scope>
    <source>
        <strain evidence="14">Allg_001</strain>
    </source>
</reference>
<evidence type="ECO:0000313" key="14">
    <source>
        <dbReference type="EMBL" id="MBN3316207.1"/>
    </source>
</evidence>
<evidence type="ECO:0000256" key="3">
    <source>
        <dbReference type="ARBA" id="ARBA00022525"/>
    </source>
</evidence>
<dbReference type="FunFam" id="3.90.215.10:FF:000006">
    <property type="entry name" value="Fibrinogen beta chain"/>
    <property type="match status" value="1"/>
</dbReference>
<evidence type="ECO:0000256" key="12">
    <source>
        <dbReference type="SAM" id="SignalP"/>
    </source>
</evidence>
<dbReference type="SUPFAM" id="SSF56496">
    <property type="entry name" value="Fibrinogen C-terminal domain-like"/>
    <property type="match status" value="1"/>
</dbReference>
<dbReference type="InterPro" id="IPR014716">
    <property type="entry name" value="Fibrinogen_a/b/g_C_1"/>
</dbReference>
<evidence type="ECO:0000256" key="1">
    <source>
        <dbReference type="ARBA" id="ARBA00004613"/>
    </source>
</evidence>
<keyword evidence="4" id="KW-0356">Hemostasis</keyword>